<dbReference type="AlphaFoldDB" id="A0AAD5QVE3"/>
<evidence type="ECO:0000256" key="6">
    <source>
        <dbReference type="PROSITE-ProRule" id="PRU00331"/>
    </source>
</evidence>
<comment type="catalytic activity">
    <reaction evidence="1">
        <text>Thiol-dependent hydrolysis of ester, thioester, amide, peptide and isopeptide bonds formed by the C-terminal Gly of ubiquitin (a 76-residue protein attached to proteins as an intracellular targeting signal).</text>
        <dbReference type="EC" id="3.4.19.12"/>
    </reaction>
</comment>
<dbReference type="PANTHER" id="PTHR13291:SF0">
    <property type="entry name" value="JOSEPHIN-LIKE PROTEIN"/>
    <property type="match status" value="1"/>
</dbReference>
<evidence type="ECO:0000256" key="2">
    <source>
        <dbReference type="ARBA" id="ARBA00012759"/>
    </source>
</evidence>
<gene>
    <name evidence="8" type="ORF">KIN20_022524</name>
</gene>
<dbReference type="InterPro" id="IPR006155">
    <property type="entry name" value="Josephin"/>
</dbReference>
<keyword evidence="4" id="KW-0833">Ubl conjugation pathway</keyword>
<dbReference type="GO" id="GO:0006508">
    <property type="term" value="P:proteolysis"/>
    <property type="evidence" value="ECO:0007669"/>
    <property type="project" value="UniProtKB-KW"/>
</dbReference>
<comment type="caution">
    <text evidence="6">Lacks conserved residue(s) required for the propagation of feature annotation.</text>
</comment>
<evidence type="ECO:0000256" key="3">
    <source>
        <dbReference type="ARBA" id="ARBA00022670"/>
    </source>
</evidence>
<feature type="domain" description="Josephin" evidence="7">
    <location>
        <begin position="1"/>
        <end position="91"/>
    </location>
</feature>
<reference evidence="8" key="1">
    <citation type="submission" date="2021-06" db="EMBL/GenBank/DDBJ databases">
        <title>Parelaphostrongylus tenuis whole genome reference sequence.</title>
        <authorList>
            <person name="Garwood T.J."/>
            <person name="Larsen P.A."/>
            <person name="Fountain-Jones N.M."/>
            <person name="Garbe J.R."/>
            <person name="Macchietto M.G."/>
            <person name="Kania S.A."/>
            <person name="Gerhold R.W."/>
            <person name="Richards J.E."/>
            <person name="Wolf T.M."/>
        </authorList>
    </citation>
    <scope>NUCLEOTIDE SEQUENCE</scope>
    <source>
        <strain evidence="8">MNPRO001-30</strain>
        <tissue evidence="8">Meninges</tissue>
    </source>
</reference>
<accession>A0AAD5QVE3</accession>
<dbReference type="PROSITE" id="PS50957">
    <property type="entry name" value="JOSEPHIN"/>
    <property type="match status" value="1"/>
</dbReference>
<keyword evidence="5" id="KW-0378">Hydrolase</keyword>
<dbReference type="GO" id="GO:0004843">
    <property type="term" value="F:cysteine-type deubiquitinase activity"/>
    <property type="evidence" value="ECO:0007669"/>
    <property type="project" value="UniProtKB-EC"/>
</dbReference>
<dbReference type="EC" id="3.4.19.12" evidence="2"/>
<dbReference type="Gene3D" id="3.90.70.40">
    <property type="match status" value="1"/>
</dbReference>
<dbReference type="GO" id="GO:0016579">
    <property type="term" value="P:protein deubiquitination"/>
    <property type="evidence" value="ECO:0007669"/>
    <property type="project" value="InterPro"/>
</dbReference>
<organism evidence="8 9">
    <name type="scientific">Parelaphostrongylus tenuis</name>
    <name type="common">Meningeal worm</name>
    <dbReference type="NCBI Taxonomy" id="148309"/>
    <lineage>
        <taxon>Eukaryota</taxon>
        <taxon>Metazoa</taxon>
        <taxon>Ecdysozoa</taxon>
        <taxon>Nematoda</taxon>
        <taxon>Chromadorea</taxon>
        <taxon>Rhabditida</taxon>
        <taxon>Rhabditina</taxon>
        <taxon>Rhabditomorpha</taxon>
        <taxon>Strongyloidea</taxon>
        <taxon>Metastrongylidae</taxon>
        <taxon>Parelaphostrongylus</taxon>
    </lineage>
</organism>
<name>A0AAD5QVE3_PARTN</name>
<comment type="caution">
    <text evidence="8">The sequence shown here is derived from an EMBL/GenBank/DDBJ whole genome shotgun (WGS) entry which is preliminary data.</text>
</comment>
<dbReference type="EMBL" id="JAHQIW010004548">
    <property type="protein sequence ID" value="KAJ1362832.1"/>
    <property type="molecule type" value="Genomic_DNA"/>
</dbReference>
<keyword evidence="3" id="KW-0645">Protease</keyword>
<evidence type="ECO:0000259" key="7">
    <source>
        <dbReference type="PROSITE" id="PS50957"/>
    </source>
</evidence>
<protein>
    <recommendedName>
        <fullName evidence="2">ubiquitinyl hydrolase 1</fullName>
        <ecNumber evidence="2">3.4.19.12</ecNumber>
    </recommendedName>
</protein>
<sequence>MPVERIRFENLHAVIVNVPTKSYIPLWRGRHWYTILRQDNGKFINLDSKLNQPEEVPDISVHCRNLLNKSNEENQLFLIGKCDPSLFLTSE</sequence>
<proteinExistence type="predicted"/>
<evidence type="ECO:0000256" key="5">
    <source>
        <dbReference type="ARBA" id="ARBA00022801"/>
    </source>
</evidence>
<dbReference type="Proteomes" id="UP001196413">
    <property type="component" value="Unassembled WGS sequence"/>
</dbReference>
<evidence type="ECO:0000256" key="4">
    <source>
        <dbReference type="ARBA" id="ARBA00022786"/>
    </source>
</evidence>
<evidence type="ECO:0000256" key="1">
    <source>
        <dbReference type="ARBA" id="ARBA00000707"/>
    </source>
</evidence>
<dbReference type="PANTHER" id="PTHR13291">
    <property type="entry name" value="JOSEPHIN 1, 2"/>
    <property type="match status" value="1"/>
</dbReference>
<evidence type="ECO:0000313" key="8">
    <source>
        <dbReference type="EMBL" id="KAJ1362832.1"/>
    </source>
</evidence>
<keyword evidence="9" id="KW-1185">Reference proteome</keyword>
<dbReference type="InterPro" id="IPR040053">
    <property type="entry name" value="JOSD1/2"/>
</dbReference>
<evidence type="ECO:0000313" key="9">
    <source>
        <dbReference type="Proteomes" id="UP001196413"/>
    </source>
</evidence>